<dbReference type="EMBL" id="JAAXKZ010000113">
    <property type="protein sequence ID" value="NMH94481.1"/>
    <property type="molecule type" value="Genomic_DNA"/>
</dbReference>
<dbReference type="Pfam" id="PF12957">
    <property type="entry name" value="DUF3846"/>
    <property type="match status" value="1"/>
</dbReference>
<gene>
    <name evidence="2" type="ORF">HF519_23465</name>
</gene>
<name>A0A848DQ14_9PSEU</name>
<accession>A0A848DQ14</accession>
<feature type="domain" description="DUF3846" evidence="1">
    <location>
        <begin position="11"/>
        <end position="122"/>
    </location>
</feature>
<proteinExistence type="predicted"/>
<organism evidence="2 3">
    <name type="scientific">Pseudonocardia bannensis</name>
    <dbReference type="NCBI Taxonomy" id="630973"/>
    <lineage>
        <taxon>Bacteria</taxon>
        <taxon>Bacillati</taxon>
        <taxon>Actinomycetota</taxon>
        <taxon>Actinomycetes</taxon>
        <taxon>Pseudonocardiales</taxon>
        <taxon>Pseudonocardiaceae</taxon>
        <taxon>Pseudonocardia</taxon>
    </lineage>
</organism>
<dbReference type="AlphaFoldDB" id="A0A848DQ14"/>
<evidence type="ECO:0000313" key="2">
    <source>
        <dbReference type="EMBL" id="NMH94481.1"/>
    </source>
</evidence>
<evidence type="ECO:0000313" key="3">
    <source>
        <dbReference type="Proteomes" id="UP000586918"/>
    </source>
</evidence>
<reference evidence="2 3" key="1">
    <citation type="submission" date="2020-04" db="EMBL/GenBank/DDBJ databases">
        <authorList>
            <person name="Klaysubun C."/>
            <person name="Duangmal K."/>
            <person name="Lipun K."/>
        </authorList>
    </citation>
    <scope>NUCLEOTIDE SEQUENCE [LARGE SCALE GENOMIC DNA]</scope>
    <source>
        <strain evidence="2 3">DSM 45300</strain>
    </source>
</reference>
<dbReference type="InterPro" id="IPR024559">
    <property type="entry name" value="DUF3846"/>
</dbReference>
<dbReference type="RefSeq" id="WP_169415166.1">
    <property type="nucleotide sequence ID" value="NZ_JAAXKZ010000113.1"/>
</dbReference>
<protein>
    <submittedName>
        <fullName evidence="2">DUF3846 domain-containing protein</fullName>
    </submittedName>
</protein>
<evidence type="ECO:0000259" key="1">
    <source>
        <dbReference type="Pfam" id="PF12957"/>
    </source>
</evidence>
<dbReference type="Proteomes" id="UP000586918">
    <property type="component" value="Unassembled WGS sequence"/>
</dbReference>
<comment type="caution">
    <text evidence="2">The sequence shown here is derived from an EMBL/GenBank/DDBJ whole genome shotgun (WGS) entry which is preliminary data.</text>
</comment>
<keyword evidence="3" id="KW-1185">Reference proteome</keyword>
<sequence length="149" mass="15959">MTNQITTVETIRGVLVTVDRQVSTVELPAADVLRGMYRAIGCRTVERVPLATVPTLDMWVDEDGLCTATPRLNQVATFIAHAFQIHPTHGDPDLDRFALQPYAGNALFLAANDEDDCVDVPSGLDRLWEAAEALGDGGVATLLAEAAGL</sequence>